<feature type="compositionally biased region" description="Basic and acidic residues" evidence="1">
    <location>
        <begin position="231"/>
        <end position="250"/>
    </location>
</feature>
<dbReference type="Proteomes" id="UP001498398">
    <property type="component" value="Unassembled WGS sequence"/>
</dbReference>
<feature type="region of interest" description="Disordered" evidence="1">
    <location>
        <begin position="231"/>
        <end position="253"/>
    </location>
</feature>
<gene>
    <name evidence="2" type="ORF">VKT23_016121</name>
</gene>
<reference evidence="2 3" key="1">
    <citation type="submission" date="2024-01" db="EMBL/GenBank/DDBJ databases">
        <title>A draft genome for the cacao thread blight pathogen Marasmiellus scandens.</title>
        <authorList>
            <person name="Baruah I.K."/>
            <person name="Leung J."/>
            <person name="Bukari Y."/>
            <person name="Amoako-Attah I."/>
            <person name="Meinhardt L.W."/>
            <person name="Bailey B.A."/>
            <person name="Cohen S.P."/>
        </authorList>
    </citation>
    <scope>NUCLEOTIDE SEQUENCE [LARGE SCALE GENOMIC DNA]</scope>
    <source>
        <strain evidence="2 3">GH-19</strain>
    </source>
</reference>
<evidence type="ECO:0000256" key="1">
    <source>
        <dbReference type="SAM" id="MobiDB-lite"/>
    </source>
</evidence>
<dbReference type="EMBL" id="JBANRG010000058">
    <property type="protein sequence ID" value="KAK7442523.1"/>
    <property type="molecule type" value="Genomic_DNA"/>
</dbReference>
<protein>
    <submittedName>
        <fullName evidence="2">Uncharacterized protein</fullName>
    </submittedName>
</protein>
<keyword evidence="3" id="KW-1185">Reference proteome</keyword>
<evidence type="ECO:0000313" key="3">
    <source>
        <dbReference type="Proteomes" id="UP001498398"/>
    </source>
</evidence>
<accession>A0ABR1IW21</accession>
<sequence>MVKSLPSPPPSSQQQTQIISPTQLLPPTPPLSVGAEEPTIEELLAEQDAAAAAAGLAASQGQGQGQGQGHAYAMLGRLFLPLPLVEMEDIGSAGGKGKKNRVGSRVKVSDVANGTGSLKGSSTARKGVGVYAWEAEVEDGEERDNSYELAAGESPSGKPKTNKGRVTVKRVPTQALQDTPSPGKVRPLPVLPETTDDNEESVASLAKSIKQTKTLLAAFEERLGEVERKVEVMEEREEAKQREQEGENKKGKSKSFMQRLVYRFFGISLGSKSTAVPSEEKDSNASSASDKPPSSSPSSSTPESRIQRALASRIPQRYHARLAAMLDPHTLIHKSKYRSFPQRRLTCVLNKVYIMHKVPSK</sequence>
<feature type="compositionally biased region" description="Pro residues" evidence="1">
    <location>
        <begin position="1"/>
        <end position="11"/>
    </location>
</feature>
<feature type="region of interest" description="Disordered" evidence="1">
    <location>
        <begin position="273"/>
        <end position="307"/>
    </location>
</feature>
<comment type="caution">
    <text evidence="2">The sequence shown here is derived from an EMBL/GenBank/DDBJ whole genome shotgun (WGS) entry which is preliminary data.</text>
</comment>
<feature type="region of interest" description="Disordered" evidence="1">
    <location>
        <begin position="139"/>
        <end position="199"/>
    </location>
</feature>
<name>A0ABR1IW21_9AGAR</name>
<organism evidence="2 3">
    <name type="scientific">Marasmiellus scandens</name>
    <dbReference type="NCBI Taxonomy" id="2682957"/>
    <lineage>
        <taxon>Eukaryota</taxon>
        <taxon>Fungi</taxon>
        <taxon>Dikarya</taxon>
        <taxon>Basidiomycota</taxon>
        <taxon>Agaricomycotina</taxon>
        <taxon>Agaricomycetes</taxon>
        <taxon>Agaricomycetidae</taxon>
        <taxon>Agaricales</taxon>
        <taxon>Marasmiineae</taxon>
        <taxon>Omphalotaceae</taxon>
        <taxon>Marasmiellus</taxon>
    </lineage>
</organism>
<feature type="region of interest" description="Disordered" evidence="1">
    <location>
        <begin position="1"/>
        <end position="36"/>
    </location>
</feature>
<proteinExistence type="predicted"/>
<feature type="compositionally biased region" description="Low complexity" evidence="1">
    <location>
        <begin position="284"/>
        <end position="304"/>
    </location>
</feature>
<feature type="compositionally biased region" description="Low complexity" evidence="1">
    <location>
        <begin position="12"/>
        <end position="23"/>
    </location>
</feature>
<evidence type="ECO:0000313" key="2">
    <source>
        <dbReference type="EMBL" id="KAK7442523.1"/>
    </source>
</evidence>